<evidence type="ECO:0000313" key="3">
    <source>
        <dbReference type="Proteomes" id="UP000483078"/>
    </source>
</evidence>
<accession>A0A7C9HMJ7</accession>
<dbReference type="InterPro" id="IPR047784">
    <property type="entry name" value="TrgA"/>
</dbReference>
<gene>
    <name evidence="2" type="ORF">FH759_07105</name>
</gene>
<proteinExistence type="predicted"/>
<dbReference type="EMBL" id="VENJ01000008">
    <property type="protein sequence ID" value="MTJ04443.1"/>
    <property type="molecule type" value="Genomic_DNA"/>
</dbReference>
<reference evidence="2 3" key="1">
    <citation type="submission" date="2019-06" db="EMBL/GenBank/DDBJ databases">
        <title>Enrichment of Autotrophic Halophilic Microorganisms from Red Sea Brine Pool Using Microbial Electrosynthesis System.</title>
        <authorList>
            <person name="Alqahtani M.F."/>
            <person name="Bajracharya S."/>
            <person name="Katuri K.P."/>
            <person name="Ali M."/>
            <person name="Saikaly P.E."/>
        </authorList>
    </citation>
    <scope>NUCLEOTIDE SEQUENCE [LARGE SCALE GENOMIC DNA]</scope>
    <source>
        <strain evidence="2">MES6</strain>
    </source>
</reference>
<protein>
    <submittedName>
        <fullName evidence="2">TrgA family protein</fullName>
    </submittedName>
</protein>
<dbReference type="Proteomes" id="UP000483078">
    <property type="component" value="Unassembled WGS sequence"/>
</dbReference>
<keyword evidence="1" id="KW-0472">Membrane</keyword>
<feature type="transmembrane region" description="Helical" evidence="1">
    <location>
        <begin position="60"/>
        <end position="81"/>
    </location>
</feature>
<sequence length="146" mass="15487">MPTAARLVAALLLVLLAVAVSEMIKPLLPEGTNFGYFTWVNAGLGALCGWVTIGRRLGRGIGVAVGTGLTGMGAMVFWAIILQAGYDMVRVSLRSRYRGPVEGLEDMVRIAVEHVQLVLTPHIAATLLAGGVVAGVAAELAHRRWR</sequence>
<evidence type="ECO:0000313" key="2">
    <source>
        <dbReference type="EMBL" id="MTJ04443.1"/>
    </source>
</evidence>
<dbReference type="RefSeq" id="WP_273249096.1">
    <property type="nucleotide sequence ID" value="NZ_VENJ01000008.1"/>
</dbReference>
<feature type="transmembrane region" description="Helical" evidence="1">
    <location>
        <begin position="123"/>
        <end position="141"/>
    </location>
</feature>
<dbReference type="AlphaFoldDB" id="A0A7C9HMJ7"/>
<organism evidence="2 3">
    <name type="scientific">Sediminimonas qiaohouensis</name>
    <dbReference type="NCBI Taxonomy" id="552061"/>
    <lineage>
        <taxon>Bacteria</taxon>
        <taxon>Pseudomonadati</taxon>
        <taxon>Pseudomonadota</taxon>
        <taxon>Alphaproteobacteria</taxon>
        <taxon>Rhodobacterales</taxon>
        <taxon>Roseobacteraceae</taxon>
        <taxon>Sediminimonas</taxon>
    </lineage>
</organism>
<feature type="transmembrane region" description="Helical" evidence="1">
    <location>
        <begin position="33"/>
        <end position="53"/>
    </location>
</feature>
<evidence type="ECO:0000256" key="1">
    <source>
        <dbReference type="SAM" id="Phobius"/>
    </source>
</evidence>
<keyword evidence="1" id="KW-0812">Transmembrane</keyword>
<dbReference type="NCBIfam" id="NF033773">
    <property type="entry name" value="tellur_TrgA"/>
    <property type="match status" value="1"/>
</dbReference>
<name>A0A7C9HMJ7_9RHOB</name>
<comment type="caution">
    <text evidence="2">The sequence shown here is derived from an EMBL/GenBank/DDBJ whole genome shotgun (WGS) entry which is preliminary data.</text>
</comment>
<keyword evidence="1" id="KW-1133">Transmembrane helix</keyword>